<dbReference type="Pfam" id="PF08282">
    <property type="entry name" value="Hydrolase_3"/>
    <property type="match status" value="1"/>
</dbReference>
<dbReference type="InterPro" id="IPR023214">
    <property type="entry name" value="HAD_sf"/>
</dbReference>
<keyword evidence="1" id="KW-0378">Hydrolase</keyword>
<evidence type="ECO:0000313" key="3">
    <source>
        <dbReference type="Proteomes" id="UP000256877"/>
    </source>
</evidence>
<reference evidence="3 4" key="1">
    <citation type="submission" date="2017-07" db="EMBL/GenBank/DDBJ databases">
        <title>Draft genome sequence of aerobic hyperthermophilic archaea, Pyrobaculum aerophilum YKB31 and YKB32.</title>
        <authorList>
            <person name="Mochizuki T."/>
            <person name="Berliner A.J."/>
            <person name="Yoshida-Takashima Y."/>
            <person name="Takaki Y."/>
            <person name="Nunoura T."/>
            <person name="Takai K."/>
        </authorList>
    </citation>
    <scope>NUCLEOTIDE SEQUENCE [LARGE SCALE GENOMIC DNA]</scope>
    <source>
        <strain evidence="1 4">YKB31</strain>
        <strain evidence="2 3">YKB32</strain>
    </source>
</reference>
<dbReference type="OrthoDB" id="27667at2157"/>
<dbReference type="Gene3D" id="3.40.50.1000">
    <property type="entry name" value="HAD superfamily/HAD-like"/>
    <property type="match status" value="2"/>
</dbReference>
<protein>
    <submittedName>
        <fullName evidence="1">Hydrolase</fullName>
    </submittedName>
</protein>
<sequence length="236" mass="26144">MDIALFADYDGTLALPEKAREERPLPPSLEEALRKLAALMPFAVVTTKDCQFVMKRVPFASAYACINGIEIHAAGYVAVAADVKYDAVERLYRKATGLNALVEPKRTWRGDIAGFTIDWRDSGIPPPGLEELVREASGLGIRVVKYSRHPFLDFYGSNVDKGNAVRILKALLGVKHVVYMGDSENDIPAWREADIKILVRHSLNRGLSIEGVIPIDYEYLPAYLQEVAKNATDIKG</sequence>
<dbReference type="AlphaFoldDB" id="A0A371QUH1"/>
<dbReference type="Proteomes" id="UP000256877">
    <property type="component" value="Unassembled WGS sequence"/>
</dbReference>
<dbReference type="GO" id="GO:0016787">
    <property type="term" value="F:hydrolase activity"/>
    <property type="evidence" value="ECO:0007669"/>
    <property type="project" value="UniProtKB-KW"/>
</dbReference>
<proteinExistence type="predicted"/>
<dbReference type="Proteomes" id="UP000257123">
    <property type="component" value="Unassembled WGS sequence"/>
</dbReference>
<name>A0A371QUH1_9CREN</name>
<comment type="caution">
    <text evidence="1">The sequence shown here is derived from an EMBL/GenBank/DDBJ whole genome shotgun (WGS) entry which is preliminary data.</text>
</comment>
<dbReference type="EMBL" id="NMUF01000013">
    <property type="protein sequence ID" value="RFA98987.1"/>
    <property type="molecule type" value="Genomic_DNA"/>
</dbReference>
<accession>A0A371QUH1</accession>
<evidence type="ECO:0000313" key="4">
    <source>
        <dbReference type="Proteomes" id="UP000257123"/>
    </source>
</evidence>
<gene>
    <name evidence="1" type="ORF">CGL51_13620</name>
    <name evidence="2" type="ORF">CGL52_06090</name>
</gene>
<evidence type="ECO:0000313" key="2">
    <source>
        <dbReference type="EMBL" id="RFA98987.1"/>
    </source>
</evidence>
<dbReference type="EMBL" id="NMUE01000072">
    <property type="protein sequence ID" value="RFA93056.1"/>
    <property type="molecule type" value="Genomic_DNA"/>
</dbReference>
<dbReference type="RefSeq" id="WP_116422097.1">
    <property type="nucleotide sequence ID" value="NZ_NMUE01000072.1"/>
</dbReference>
<organism evidence="1 4">
    <name type="scientific">Pyrobaculum aerophilum</name>
    <dbReference type="NCBI Taxonomy" id="13773"/>
    <lineage>
        <taxon>Archaea</taxon>
        <taxon>Thermoproteota</taxon>
        <taxon>Thermoprotei</taxon>
        <taxon>Thermoproteales</taxon>
        <taxon>Thermoproteaceae</taxon>
        <taxon>Pyrobaculum</taxon>
    </lineage>
</organism>
<dbReference type="SUPFAM" id="SSF56784">
    <property type="entry name" value="HAD-like"/>
    <property type="match status" value="1"/>
</dbReference>
<dbReference type="InterPro" id="IPR036412">
    <property type="entry name" value="HAD-like_sf"/>
</dbReference>
<evidence type="ECO:0000313" key="1">
    <source>
        <dbReference type="EMBL" id="RFA93056.1"/>
    </source>
</evidence>